<keyword evidence="3" id="KW-1185">Reference proteome</keyword>
<evidence type="ECO:0000313" key="3">
    <source>
        <dbReference type="Proteomes" id="UP001408356"/>
    </source>
</evidence>
<feature type="chain" id="PRO_5045280302" evidence="1">
    <location>
        <begin position="21"/>
        <end position="180"/>
    </location>
</feature>
<protein>
    <submittedName>
        <fullName evidence="2">Uncharacterized protein</fullName>
    </submittedName>
</protein>
<sequence>MQAVTRLLTLAALLASCVSAVPTSARGNSIQLPPTNITSAAGAANETEPPFIGTDEASPLPDGAVGEDTTISTFGLGDKNADLLAEFEFQDLLKRFELLECWDAGYQHFDGSEEWDCGDWRFLNWYNLYWHDGRDTWDGANRGARDFIADPKEDVRNGHYYWETWNVLAFGARGWTPRST</sequence>
<organism evidence="2 3">
    <name type="scientific">Seiridium unicorne</name>
    <dbReference type="NCBI Taxonomy" id="138068"/>
    <lineage>
        <taxon>Eukaryota</taxon>
        <taxon>Fungi</taxon>
        <taxon>Dikarya</taxon>
        <taxon>Ascomycota</taxon>
        <taxon>Pezizomycotina</taxon>
        <taxon>Sordariomycetes</taxon>
        <taxon>Xylariomycetidae</taxon>
        <taxon>Amphisphaeriales</taxon>
        <taxon>Sporocadaceae</taxon>
        <taxon>Seiridium</taxon>
    </lineage>
</organism>
<dbReference type="EMBL" id="JARVKF010000068">
    <property type="protein sequence ID" value="KAK9423608.1"/>
    <property type="molecule type" value="Genomic_DNA"/>
</dbReference>
<accession>A0ABR2V9K7</accession>
<reference evidence="2 3" key="1">
    <citation type="journal article" date="2024" name="J. Plant Pathol.">
        <title>Sequence and assembly of the genome of Seiridium unicorne, isolate CBS 538.82, causal agent of cypress canker disease.</title>
        <authorList>
            <person name="Scali E."/>
            <person name="Rocca G.D."/>
            <person name="Danti R."/>
            <person name="Garbelotto M."/>
            <person name="Barberini S."/>
            <person name="Baroncelli R."/>
            <person name="Emiliani G."/>
        </authorList>
    </citation>
    <scope>NUCLEOTIDE SEQUENCE [LARGE SCALE GENOMIC DNA]</scope>
    <source>
        <strain evidence="2 3">BM-138-508</strain>
    </source>
</reference>
<feature type="signal peptide" evidence="1">
    <location>
        <begin position="1"/>
        <end position="20"/>
    </location>
</feature>
<dbReference type="Proteomes" id="UP001408356">
    <property type="component" value="Unassembled WGS sequence"/>
</dbReference>
<keyword evidence="1" id="KW-0732">Signal</keyword>
<comment type="caution">
    <text evidence="2">The sequence shown here is derived from an EMBL/GenBank/DDBJ whole genome shotgun (WGS) entry which is preliminary data.</text>
</comment>
<proteinExistence type="predicted"/>
<evidence type="ECO:0000313" key="2">
    <source>
        <dbReference type="EMBL" id="KAK9423608.1"/>
    </source>
</evidence>
<dbReference type="PROSITE" id="PS51257">
    <property type="entry name" value="PROKAR_LIPOPROTEIN"/>
    <property type="match status" value="1"/>
</dbReference>
<gene>
    <name evidence="2" type="ORF">SUNI508_04089</name>
</gene>
<evidence type="ECO:0000256" key="1">
    <source>
        <dbReference type="SAM" id="SignalP"/>
    </source>
</evidence>
<name>A0ABR2V9K7_9PEZI</name>